<name>A9BWG2_DELAS</name>
<evidence type="ECO:0000256" key="1">
    <source>
        <dbReference type="SAM" id="MobiDB-lite"/>
    </source>
</evidence>
<dbReference type="EMBL" id="CP000884">
    <property type="protein sequence ID" value="ABX36182.1"/>
    <property type="molecule type" value="Genomic_DNA"/>
</dbReference>
<feature type="region of interest" description="Disordered" evidence="1">
    <location>
        <begin position="20"/>
        <end position="98"/>
    </location>
</feature>
<gene>
    <name evidence="2" type="ordered locus">Daci_3548</name>
</gene>
<sequence length="98" mass="10540">MAKLYGINPKTVAKWRARTSVLDEPMGPRDRASRHLSQDARTSGNCVTQARAFVAGRSHGTAPGDSTQAQPQRLASMPAASRNQPTTRNAPATKARKV</sequence>
<evidence type="ECO:0000313" key="3">
    <source>
        <dbReference type="Proteomes" id="UP000000784"/>
    </source>
</evidence>
<organism evidence="2 3">
    <name type="scientific">Delftia acidovorans (strain DSM 14801 / SPH-1)</name>
    <dbReference type="NCBI Taxonomy" id="398578"/>
    <lineage>
        <taxon>Bacteria</taxon>
        <taxon>Pseudomonadati</taxon>
        <taxon>Pseudomonadota</taxon>
        <taxon>Betaproteobacteria</taxon>
        <taxon>Burkholderiales</taxon>
        <taxon>Comamonadaceae</taxon>
        <taxon>Delftia</taxon>
    </lineage>
</organism>
<keyword evidence="3" id="KW-1185">Reference proteome</keyword>
<reference evidence="3" key="2">
    <citation type="submission" date="2007-11" db="EMBL/GenBank/DDBJ databases">
        <title>Complete sequence of Delftia acidovorans DSM 14801 / SPH-1.</title>
        <authorList>
            <person name="Copeland A."/>
            <person name="Lucas S."/>
            <person name="Lapidus A."/>
            <person name="Barry K."/>
            <person name="Glavina del Rio T."/>
            <person name="Dalin E."/>
            <person name="Tice H."/>
            <person name="Pitluck S."/>
            <person name="Lowry S."/>
            <person name="Clum A."/>
            <person name="Schmutz J."/>
            <person name="Larimer F."/>
            <person name="Land M."/>
            <person name="Hauser L."/>
            <person name="Kyrpides N."/>
            <person name="Kim E."/>
            <person name="Schleheck D."/>
            <person name="Richardson P."/>
        </authorList>
    </citation>
    <scope>NUCLEOTIDE SEQUENCE [LARGE SCALE GENOMIC DNA]</scope>
    <source>
        <strain evidence="3">DSM 14801 / SPH-1</strain>
    </source>
</reference>
<evidence type="ECO:0000313" key="2">
    <source>
        <dbReference type="EMBL" id="ABX36182.1"/>
    </source>
</evidence>
<feature type="compositionally biased region" description="Polar residues" evidence="1">
    <location>
        <begin position="64"/>
        <end position="73"/>
    </location>
</feature>
<feature type="compositionally biased region" description="Polar residues" evidence="1">
    <location>
        <begin position="39"/>
        <end position="48"/>
    </location>
</feature>
<dbReference type="AlphaFoldDB" id="A9BWG2"/>
<proteinExistence type="predicted"/>
<feature type="compositionally biased region" description="Polar residues" evidence="1">
    <location>
        <begin position="81"/>
        <end position="90"/>
    </location>
</feature>
<dbReference type="STRING" id="398578.Daci_3548"/>
<protein>
    <submittedName>
        <fullName evidence="2">Uncharacterized protein</fullName>
    </submittedName>
</protein>
<dbReference type="Proteomes" id="UP000000784">
    <property type="component" value="Chromosome"/>
</dbReference>
<accession>A9BWG2</accession>
<feature type="compositionally biased region" description="Basic and acidic residues" evidence="1">
    <location>
        <begin position="26"/>
        <end position="38"/>
    </location>
</feature>
<dbReference type="HOGENOM" id="CLU_2329110_0_0_4"/>
<reference evidence="2 3" key="1">
    <citation type="journal article" date="2004" name="Appl. Environ. Microbiol.">
        <title>Mineralization of individual congeners of linear alkylbenzenesulfonate by defined pairs of heterotrophic bacteria.</title>
        <authorList>
            <person name="Schleheck D."/>
            <person name="Knepper T.P."/>
            <person name="Fischer K."/>
            <person name="Cook A.M."/>
        </authorList>
    </citation>
    <scope>NUCLEOTIDE SEQUENCE [LARGE SCALE GENOMIC DNA]</scope>
    <source>
        <strain evidence="3">DSM 14801 / SPH-1</strain>
    </source>
</reference>
<dbReference type="KEGG" id="dac:Daci_3548"/>